<proteinExistence type="predicted"/>
<keyword evidence="3" id="KW-1185">Reference proteome</keyword>
<gene>
    <name evidence="4" type="primary">LOC129928933</name>
</gene>
<feature type="transmembrane region" description="Helical" evidence="2">
    <location>
        <begin position="361"/>
        <end position="379"/>
    </location>
</feature>
<dbReference type="InterPro" id="IPR032751">
    <property type="entry name" value="Fuseless"/>
</dbReference>
<accession>A0A9W3BPU3</accession>
<dbReference type="GeneID" id="129928933"/>
<feature type="transmembrane region" description="Helical" evidence="2">
    <location>
        <begin position="237"/>
        <end position="254"/>
    </location>
</feature>
<feature type="region of interest" description="Disordered" evidence="1">
    <location>
        <begin position="36"/>
        <end position="81"/>
    </location>
</feature>
<reference evidence="4" key="1">
    <citation type="submission" date="2025-08" db="UniProtKB">
        <authorList>
            <consortium name="RefSeq"/>
        </authorList>
    </citation>
    <scope>IDENTIFICATION</scope>
</reference>
<feature type="transmembrane region" description="Helical" evidence="2">
    <location>
        <begin position="432"/>
        <end position="451"/>
    </location>
</feature>
<feature type="transmembrane region" description="Helical" evidence="2">
    <location>
        <begin position="303"/>
        <end position="322"/>
    </location>
</feature>
<dbReference type="PANTHER" id="PTHR35270">
    <property type="entry name" value="FUSELESS, ISOFORM A"/>
    <property type="match status" value="1"/>
</dbReference>
<feature type="transmembrane region" description="Helical" evidence="2">
    <location>
        <begin position="471"/>
        <end position="495"/>
    </location>
</feature>
<feature type="compositionally biased region" description="Polar residues" evidence="1">
    <location>
        <begin position="67"/>
        <end position="81"/>
    </location>
</feature>
<evidence type="ECO:0000313" key="3">
    <source>
        <dbReference type="Proteomes" id="UP001165740"/>
    </source>
</evidence>
<dbReference type="OMA" id="CHISSFV"/>
<evidence type="ECO:0000256" key="1">
    <source>
        <dbReference type="SAM" id="MobiDB-lite"/>
    </source>
</evidence>
<feature type="transmembrane region" description="Helical" evidence="2">
    <location>
        <begin position="196"/>
        <end position="217"/>
    </location>
</feature>
<dbReference type="RefSeq" id="XP_055901457.1">
    <property type="nucleotide sequence ID" value="XM_056045482.1"/>
</dbReference>
<keyword evidence="2" id="KW-0472">Membrane</keyword>
<keyword evidence="2" id="KW-1133">Transmembrane helix</keyword>
<evidence type="ECO:0000313" key="4">
    <source>
        <dbReference type="RefSeq" id="XP_055901457.1"/>
    </source>
</evidence>
<dbReference type="Pfam" id="PF15993">
    <property type="entry name" value="Fuseless"/>
    <property type="match status" value="1"/>
</dbReference>
<protein>
    <submittedName>
        <fullName evidence="4">Uncharacterized protein LOC129928933</fullName>
    </submittedName>
</protein>
<feature type="compositionally biased region" description="Polar residues" evidence="1">
    <location>
        <begin position="49"/>
        <end position="58"/>
    </location>
</feature>
<sequence>MIPSDDTDILKNSSEVSHVHQMTSNTEGSFEILASSRHGQQRVPRVTHKQTLSSTEFSYRSKDHHSTAATPLSVNNNTSQDNKGIQLLTLPESILKKNLDKSTSKLSINDMDLIDKNSSEFQTTILHRSEKPSLVLRVTASIVSDPKAVTTLHMKNLDSHSSNRIIANGNEAKDTFSSKPNDATQIKTPQRNSSSVFRLLNFASAYFWVGPLVTVYWCNSWHIPENYLFPTNPVTSAWISGAVGYTIFFLGYFLQDVMSDVAVRQQNRTVQCAIIQAYTYVMCWGNVNQWRCVWVLLDEYTGAYLLNAALTCSLASGLLLLLRAHRTIASAPSTVRMDLPVKEHFKMNTYFEIQSGLHFKAADSAFTVLVIDTVGIAVWRGLWEVMDFTLTPDDKTMSGVWSLVISYGLAITLFLSQDYVTRISLALEGQHWIVSLIFEDFITILHSVVTINHWRGLWTLMDVYLPYKPVSYWVCHISSFVLLAVGMAATSIPVLGCIRDGRIQQGEGIVFDHFYLTHLHELWTLRKPIYHVTGKKEKNTKDEMSSTTNNNMDVCVDML</sequence>
<feature type="transmembrane region" description="Helical" evidence="2">
    <location>
        <begin position="399"/>
        <end position="420"/>
    </location>
</feature>
<organism evidence="3 4">
    <name type="scientific">Biomphalaria glabrata</name>
    <name type="common">Bloodfluke planorb</name>
    <name type="synonym">Freshwater snail</name>
    <dbReference type="NCBI Taxonomy" id="6526"/>
    <lineage>
        <taxon>Eukaryota</taxon>
        <taxon>Metazoa</taxon>
        <taxon>Spiralia</taxon>
        <taxon>Lophotrochozoa</taxon>
        <taxon>Mollusca</taxon>
        <taxon>Gastropoda</taxon>
        <taxon>Heterobranchia</taxon>
        <taxon>Euthyneura</taxon>
        <taxon>Panpulmonata</taxon>
        <taxon>Hygrophila</taxon>
        <taxon>Lymnaeoidea</taxon>
        <taxon>Planorbidae</taxon>
        <taxon>Biomphalaria</taxon>
    </lineage>
</organism>
<evidence type="ECO:0000256" key="2">
    <source>
        <dbReference type="SAM" id="Phobius"/>
    </source>
</evidence>
<keyword evidence="2" id="KW-0812">Transmembrane</keyword>
<dbReference type="Proteomes" id="UP001165740">
    <property type="component" value="Chromosome 11"/>
</dbReference>
<dbReference type="OrthoDB" id="45313at2759"/>
<feature type="transmembrane region" description="Helical" evidence="2">
    <location>
        <begin position="275"/>
        <end position="297"/>
    </location>
</feature>
<name>A0A9W3BPU3_BIOGL</name>
<dbReference type="AlphaFoldDB" id="A0A9W3BPU3"/>
<dbReference type="PANTHER" id="PTHR35270:SF2">
    <property type="entry name" value="FUSELESS, ISOFORM A"/>
    <property type="match status" value="1"/>
</dbReference>